<protein>
    <submittedName>
        <fullName evidence="2">Uncharacterized protein</fullName>
    </submittedName>
</protein>
<dbReference type="EMBL" id="JAKWBI020000162">
    <property type="protein sequence ID" value="KAJ2901011.1"/>
    <property type="molecule type" value="Genomic_DNA"/>
</dbReference>
<evidence type="ECO:0000256" key="1">
    <source>
        <dbReference type="SAM" id="SignalP"/>
    </source>
</evidence>
<gene>
    <name evidence="2" type="ORF">MKZ38_002137</name>
</gene>
<comment type="caution">
    <text evidence="2">The sequence shown here is derived from an EMBL/GenBank/DDBJ whole genome shotgun (WGS) entry which is preliminary data.</text>
</comment>
<proteinExistence type="predicted"/>
<name>A0AAD5RW78_9PEZI</name>
<feature type="signal peptide" evidence="1">
    <location>
        <begin position="1"/>
        <end position="22"/>
    </location>
</feature>
<sequence>MKPTSTILKFLPTLIALTSSFATNVGAYDQGQCHCNECNPGTYTCGDNPLEILVCDATGTWAVASECPPSCVCVLLAGQPHCGNCDDCYPVMLV</sequence>
<evidence type="ECO:0000313" key="3">
    <source>
        <dbReference type="Proteomes" id="UP001201980"/>
    </source>
</evidence>
<organism evidence="2 3">
    <name type="scientific">Zalerion maritima</name>
    <dbReference type="NCBI Taxonomy" id="339359"/>
    <lineage>
        <taxon>Eukaryota</taxon>
        <taxon>Fungi</taxon>
        <taxon>Dikarya</taxon>
        <taxon>Ascomycota</taxon>
        <taxon>Pezizomycotina</taxon>
        <taxon>Sordariomycetes</taxon>
        <taxon>Lulworthiomycetidae</taxon>
        <taxon>Lulworthiales</taxon>
        <taxon>Lulworthiaceae</taxon>
        <taxon>Zalerion</taxon>
    </lineage>
</organism>
<feature type="chain" id="PRO_5042035635" evidence="1">
    <location>
        <begin position="23"/>
        <end position="94"/>
    </location>
</feature>
<reference evidence="2" key="1">
    <citation type="submission" date="2022-07" db="EMBL/GenBank/DDBJ databases">
        <title>Draft genome sequence of Zalerion maritima ATCC 34329, a (micro)plastics degrading marine fungus.</title>
        <authorList>
            <person name="Paco A."/>
            <person name="Goncalves M.F.M."/>
            <person name="Rocha-Santos T.A.P."/>
            <person name="Alves A."/>
        </authorList>
    </citation>
    <scope>NUCLEOTIDE SEQUENCE</scope>
    <source>
        <strain evidence="2">ATCC 34329</strain>
    </source>
</reference>
<evidence type="ECO:0000313" key="2">
    <source>
        <dbReference type="EMBL" id="KAJ2901011.1"/>
    </source>
</evidence>
<dbReference type="AlphaFoldDB" id="A0AAD5RW78"/>
<dbReference type="Proteomes" id="UP001201980">
    <property type="component" value="Unassembled WGS sequence"/>
</dbReference>
<keyword evidence="1" id="KW-0732">Signal</keyword>
<accession>A0AAD5RW78</accession>
<keyword evidence="3" id="KW-1185">Reference proteome</keyword>